<name>A0ABX1YV11_9BACL</name>
<evidence type="ECO:0000259" key="1">
    <source>
        <dbReference type="Pfam" id="PF16289"/>
    </source>
</evidence>
<dbReference type="Gene3D" id="3.40.50.1010">
    <property type="entry name" value="5'-nuclease"/>
    <property type="match status" value="1"/>
</dbReference>
<proteinExistence type="predicted"/>
<sequence>MDLVLDTNIFRENFKMDSIHFQNLFDYLVKTNSKIIVPEIVLLEVESLFERELLKRLEGYKKASRSLRNWLFTSEYSENDVPLVEEAVASFMDFFKTKLKLDPEAIFATKDEYLKEVLRRAVKHIKPCSDRGEEFRDTILWLSVLDIAKVHADAPIGFISNNTNEFSSDNKMILHPMLQKDVTDANITVYYYNSLQEFIKQHAQNIQTITKEMILSKIHLKYYANNLIDYLNDWYDDQLIDYVEYKDYQPSECHASKFTSELLLGEFFIYERTDGALYIELELSGELELRANIEIEYEDEEIDYEYDYDNDLFSPLPKLVRRTRVRETSKVFYPKVIATVGVTFDQEVMEWNEVVDIDIE</sequence>
<gene>
    <name evidence="2" type="ORF">GC101_34160</name>
</gene>
<evidence type="ECO:0000313" key="2">
    <source>
        <dbReference type="EMBL" id="NOU83901.1"/>
    </source>
</evidence>
<dbReference type="RefSeq" id="WP_171720940.1">
    <property type="nucleotide sequence ID" value="NZ_WHOB01000097.1"/>
</dbReference>
<dbReference type="Proteomes" id="UP000596857">
    <property type="component" value="Unassembled WGS sequence"/>
</dbReference>
<dbReference type="Pfam" id="PF16289">
    <property type="entry name" value="PIN_12"/>
    <property type="match status" value="1"/>
</dbReference>
<reference evidence="2 3" key="1">
    <citation type="submission" date="2019-10" db="EMBL/GenBank/DDBJ databases">
        <title>Description of Paenibacillus terricola sp. nov.</title>
        <authorList>
            <person name="Carlier A."/>
            <person name="Qi S."/>
        </authorList>
    </citation>
    <scope>NUCLEOTIDE SEQUENCE [LARGE SCALE GENOMIC DNA]</scope>
    <source>
        <strain evidence="2 3">LMG 31459</strain>
    </source>
</reference>
<dbReference type="InterPro" id="IPR032557">
    <property type="entry name" value="DUF4935"/>
</dbReference>
<comment type="caution">
    <text evidence="2">The sequence shown here is derived from an EMBL/GenBank/DDBJ whole genome shotgun (WGS) entry which is preliminary data.</text>
</comment>
<organism evidence="2 3">
    <name type="scientific">Paenibacillus phytohabitans</name>
    <dbReference type="NCBI Taxonomy" id="2654978"/>
    <lineage>
        <taxon>Bacteria</taxon>
        <taxon>Bacillati</taxon>
        <taxon>Bacillota</taxon>
        <taxon>Bacilli</taxon>
        <taxon>Bacillales</taxon>
        <taxon>Paenibacillaceae</taxon>
        <taxon>Paenibacillus</taxon>
    </lineage>
</organism>
<dbReference type="InterPro" id="IPR029060">
    <property type="entry name" value="PIN-like_dom_sf"/>
</dbReference>
<feature type="domain" description="DUF4935" evidence="1">
    <location>
        <begin position="3"/>
        <end position="166"/>
    </location>
</feature>
<dbReference type="EMBL" id="WHOB01000097">
    <property type="protein sequence ID" value="NOU83901.1"/>
    <property type="molecule type" value="Genomic_DNA"/>
</dbReference>
<dbReference type="SUPFAM" id="SSF88723">
    <property type="entry name" value="PIN domain-like"/>
    <property type="match status" value="1"/>
</dbReference>
<protein>
    <submittedName>
        <fullName evidence="2">DUF4935 domain-containing protein</fullName>
    </submittedName>
</protein>
<keyword evidence="3" id="KW-1185">Reference proteome</keyword>
<evidence type="ECO:0000313" key="3">
    <source>
        <dbReference type="Proteomes" id="UP000596857"/>
    </source>
</evidence>
<accession>A0ABX1YV11</accession>